<gene>
    <name evidence="1" type="ORF">ASPGLDRAFT_593997</name>
</gene>
<dbReference type="OrthoDB" id="5409356at2759"/>
<dbReference type="EMBL" id="KV878904">
    <property type="protein sequence ID" value="OJJ81819.1"/>
    <property type="molecule type" value="Genomic_DNA"/>
</dbReference>
<dbReference type="Proteomes" id="UP000184300">
    <property type="component" value="Unassembled WGS sequence"/>
</dbReference>
<proteinExistence type="predicted"/>
<dbReference type="VEuPathDB" id="FungiDB:ASPGLDRAFT_593997"/>
<dbReference type="GeneID" id="34464639"/>
<reference evidence="2" key="1">
    <citation type="journal article" date="2017" name="Genome Biol.">
        <title>Comparative genomics reveals high biological diversity and specific adaptations in the industrially and medically important fungal genus Aspergillus.</title>
        <authorList>
            <person name="de Vries R.P."/>
            <person name="Riley R."/>
            <person name="Wiebenga A."/>
            <person name="Aguilar-Osorio G."/>
            <person name="Amillis S."/>
            <person name="Uchima C.A."/>
            <person name="Anderluh G."/>
            <person name="Asadollahi M."/>
            <person name="Askin M."/>
            <person name="Barry K."/>
            <person name="Battaglia E."/>
            <person name="Bayram O."/>
            <person name="Benocci T."/>
            <person name="Braus-Stromeyer S.A."/>
            <person name="Caldana C."/>
            <person name="Canovas D."/>
            <person name="Cerqueira G.C."/>
            <person name="Chen F."/>
            <person name="Chen W."/>
            <person name="Choi C."/>
            <person name="Clum A."/>
            <person name="Dos Santos R.A."/>
            <person name="Damasio A.R."/>
            <person name="Diallinas G."/>
            <person name="Emri T."/>
            <person name="Fekete E."/>
            <person name="Flipphi M."/>
            <person name="Freyberg S."/>
            <person name="Gallo A."/>
            <person name="Gournas C."/>
            <person name="Habgood R."/>
            <person name="Hainaut M."/>
            <person name="Harispe M.L."/>
            <person name="Henrissat B."/>
            <person name="Hilden K.S."/>
            <person name="Hope R."/>
            <person name="Hossain A."/>
            <person name="Karabika E."/>
            <person name="Karaffa L."/>
            <person name="Karanyi Z."/>
            <person name="Krasevec N."/>
            <person name="Kuo A."/>
            <person name="Kusch H."/>
            <person name="LaButti K."/>
            <person name="Lagendijk E.L."/>
            <person name="Lapidus A."/>
            <person name="Levasseur A."/>
            <person name="Lindquist E."/>
            <person name="Lipzen A."/>
            <person name="Logrieco A.F."/>
            <person name="MacCabe A."/>
            <person name="Maekelae M.R."/>
            <person name="Malavazi I."/>
            <person name="Melin P."/>
            <person name="Meyer V."/>
            <person name="Mielnichuk N."/>
            <person name="Miskei M."/>
            <person name="Molnar A.P."/>
            <person name="Mule G."/>
            <person name="Ngan C.Y."/>
            <person name="Orejas M."/>
            <person name="Orosz E."/>
            <person name="Ouedraogo J.P."/>
            <person name="Overkamp K.M."/>
            <person name="Park H.-S."/>
            <person name="Perrone G."/>
            <person name="Piumi F."/>
            <person name="Punt P.J."/>
            <person name="Ram A.F."/>
            <person name="Ramon A."/>
            <person name="Rauscher S."/>
            <person name="Record E."/>
            <person name="Riano-Pachon D.M."/>
            <person name="Robert V."/>
            <person name="Roehrig J."/>
            <person name="Ruller R."/>
            <person name="Salamov A."/>
            <person name="Salih N.S."/>
            <person name="Samson R.A."/>
            <person name="Sandor E."/>
            <person name="Sanguinetti M."/>
            <person name="Schuetze T."/>
            <person name="Sepcic K."/>
            <person name="Shelest E."/>
            <person name="Sherlock G."/>
            <person name="Sophianopoulou V."/>
            <person name="Squina F.M."/>
            <person name="Sun H."/>
            <person name="Susca A."/>
            <person name="Todd R.B."/>
            <person name="Tsang A."/>
            <person name="Unkles S.E."/>
            <person name="van de Wiele N."/>
            <person name="van Rossen-Uffink D."/>
            <person name="Oliveira J.V."/>
            <person name="Vesth T.C."/>
            <person name="Visser J."/>
            <person name="Yu J.-H."/>
            <person name="Zhou M."/>
            <person name="Andersen M.R."/>
            <person name="Archer D.B."/>
            <person name="Baker S.E."/>
            <person name="Benoit I."/>
            <person name="Brakhage A.A."/>
            <person name="Braus G.H."/>
            <person name="Fischer R."/>
            <person name="Frisvad J.C."/>
            <person name="Goldman G.H."/>
            <person name="Houbraken J."/>
            <person name="Oakley B."/>
            <person name="Pocsi I."/>
            <person name="Scazzocchio C."/>
            <person name="Seiboth B."/>
            <person name="vanKuyk P.A."/>
            <person name="Wortman J."/>
            <person name="Dyer P.S."/>
            <person name="Grigoriev I.V."/>
        </authorList>
    </citation>
    <scope>NUCLEOTIDE SEQUENCE [LARGE SCALE GENOMIC DNA]</scope>
    <source>
        <strain evidence="2">CBS 516.65</strain>
    </source>
</reference>
<sequence>MTSLFQIDHDLTATLHDLSDEELSSFVELHGDGVYESQNQVFIFACLQLYERAGSSE</sequence>
<keyword evidence="2" id="KW-1185">Reference proteome</keyword>
<organism evidence="1 2">
    <name type="scientific">Aspergillus glaucus CBS 516.65</name>
    <dbReference type="NCBI Taxonomy" id="1160497"/>
    <lineage>
        <taxon>Eukaryota</taxon>
        <taxon>Fungi</taxon>
        <taxon>Dikarya</taxon>
        <taxon>Ascomycota</taxon>
        <taxon>Pezizomycotina</taxon>
        <taxon>Eurotiomycetes</taxon>
        <taxon>Eurotiomycetidae</taxon>
        <taxon>Eurotiales</taxon>
        <taxon>Aspergillaceae</taxon>
        <taxon>Aspergillus</taxon>
        <taxon>Aspergillus subgen. Aspergillus</taxon>
    </lineage>
</organism>
<dbReference type="RefSeq" id="XP_022398517.1">
    <property type="nucleotide sequence ID" value="XM_022548379.1"/>
</dbReference>
<protein>
    <submittedName>
        <fullName evidence="1">Uncharacterized protein</fullName>
    </submittedName>
</protein>
<evidence type="ECO:0000313" key="1">
    <source>
        <dbReference type="EMBL" id="OJJ81819.1"/>
    </source>
</evidence>
<evidence type="ECO:0000313" key="2">
    <source>
        <dbReference type="Proteomes" id="UP000184300"/>
    </source>
</evidence>
<dbReference type="AlphaFoldDB" id="A0A1L9VD39"/>
<accession>A0A1L9VD39</accession>
<name>A0A1L9VD39_ASPGL</name>